<protein>
    <recommendedName>
        <fullName evidence="2">AAA+ ATPase domain-containing protein</fullName>
    </recommendedName>
</protein>
<proteinExistence type="predicted"/>
<feature type="repeat" description="TPR" evidence="1">
    <location>
        <begin position="678"/>
        <end position="711"/>
    </location>
</feature>
<dbReference type="SMART" id="SM00382">
    <property type="entry name" value="AAA"/>
    <property type="match status" value="1"/>
</dbReference>
<dbReference type="InterPro" id="IPR011990">
    <property type="entry name" value="TPR-like_helical_dom_sf"/>
</dbReference>
<comment type="caution">
    <text evidence="3">The sequence shown here is derived from an EMBL/GenBank/DDBJ whole genome shotgun (WGS) entry which is preliminary data.</text>
</comment>
<dbReference type="PROSITE" id="PS50005">
    <property type="entry name" value="TPR"/>
    <property type="match status" value="1"/>
</dbReference>
<dbReference type="SUPFAM" id="SSF48452">
    <property type="entry name" value="TPR-like"/>
    <property type="match status" value="1"/>
</dbReference>
<dbReference type="InterPro" id="IPR003593">
    <property type="entry name" value="AAA+_ATPase"/>
</dbReference>
<dbReference type="AlphaFoldDB" id="A0AAV7JWK6"/>
<keyword evidence="1" id="KW-0802">TPR repeat</keyword>
<feature type="domain" description="AAA+ ATPase" evidence="2">
    <location>
        <begin position="123"/>
        <end position="282"/>
    </location>
</feature>
<dbReference type="Gene3D" id="1.25.40.10">
    <property type="entry name" value="Tetratricopeptide repeat domain"/>
    <property type="match status" value="1"/>
</dbReference>
<keyword evidence="4" id="KW-1185">Reference proteome</keyword>
<evidence type="ECO:0000313" key="4">
    <source>
        <dbReference type="Proteomes" id="UP001165289"/>
    </source>
</evidence>
<name>A0AAV7JWK6_9METZ</name>
<dbReference type="Gene3D" id="3.40.50.300">
    <property type="entry name" value="P-loop containing nucleotide triphosphate hydrolases"/>
    <property type="match status" value="1"/>
</dbReference>
<dbReference type="SUPFAM" id="SSF52540">
    <property type="entry name" value="P-loop containing nucleoside triphosphate hydrolases"/>
    <property type="match status" value="1"/>
</dbReference>
<evidence type="ECO:0000259" key="2">
    <source>
        <dbReference type="SMART" id="SM00382"/>
    </source>
</evidence>
<gene>
    <name evidence="3" type="ORF">LOD99_3562</name>
</gene>
<dbReference type="Pfam" id="PF13401">
    <property type="entry name" value="AAA_22"/>
    <property type="match status" value="1"/>
</dbReference>
<sequence>MIRFLAQFRIALPLYRNSAIIKLRRVQFSQNIQILITNKPSLAKRAKKFWDDNPFTQIALLVCVLVVSVASVVEWAQKKKKGAKSKSVNAFNCLPVTPLHSLYRLNEQLILLNNETGSSKYTTGRIVSIVGERGSGKTELARQFVEELLSKDRDNSFIRKLYKPNYYVMTIDMSGKESMFESFLKCASLLQVPSSEISVNYRDYTDEQIGALLSSINDSVRKKQVICILDNVDSLQDYQAIISNKFWKIPSLLVVTSRQSLDTKVNLEINLNRTKLEAERLENWIQGFGFDDKDSRIIAETFNCITKNFQVFSLICHSLSLLKRLSGKLSFDNPTNSVNLQSITNSLQQQLPQELKCDVDNLRISSFPPLTQLQLIELVLVINSTRVSQHSVDLLAKLSPTHVLPVSTLISYLHTPLLELEEQLRANTAISYIKESQISIPDVPETDMGYWEFVKHTWKKRKQMIELMNNIRKPKVFKFECPLALQILKESPLFRWENDLSNGFQGVKFRSEEIHSLAADLFELKTIPQMEQIEVSRGKTLHTSSLLSKLSTFNPALHLQKYRSSLPGINTNISIADPKQLHKLSYLHRVMQSLARDYEKDCEISHGCDVIKSRLLSNHGDYLLAMNNSILLADRVAGLRFRAAKQKLYDTPGSVVATLREIASIQESNQSTPLVELANTYSQLGRAYLLLGETTNGHSYYQQAANLYERAMTKLSPVQQMEHAKLLYRYGVELSYNKQMELSKHCLEGSVAVLNIAGAQCSPTQQLQLQGLVFSSMIELSHVYISLGALSYAAKMIHMAENLSKNLPVEDIPDLAQLYNLKALVKSLTGDRKGYVQLKQKAGDVFAAVSDKPFVY</sequence>
<evidence type="ECO:0000313" key="3">
    <source>
        <dbReference type="EMBL" id="KAI6653342.1"/>
    </source>
</evidence>
<dbReference type="GO" id="GO:0016887">
    <property type="term" value="F:ATP hydrolysis activity"/>
    <property type="evidence" value="ECO:0007669"/>
    <property type="project" value="InterPro"/>
</dbReference>
<dbReference type="InterPro" id="IPR019734">
    <property type="entry name" value="TPR_rpt"/>
</dbReference>
<dbReference type="InterPro" id="IPR027417">
    <property type="entry name" value="P-loop_NTPase"/>
</dbReference>
<dbReference type="InterPro" id="IPR049945">
    <property type="entry name" value="AAA_22"/>
</dbReference>
<dbReference type="Proteomes" id="UP001165289">
    <property type="component" value="Unassembled WGS sequence"/>
</dbReference>
<dbReference type="EMBL" id="JAKMXF010000277">
    <property type="protein sequence ID" value="KAI6653342.1"/>
    <property type="molecule type" value="Genomic_DNA"/>
</dbReference>
<organism evidence="3 4">
    <name type="scientific">Oopsacas minuta</name>
    <dbReference type="NCBI Taxonomy" id="111878"/>
    <lineage>
        <taxon>Eukaryota</taxon>
        <taxon>Metazoa</taxon>
        <taxon>Porifera</taxon>
        <taxon>Hexactinellida</taxon>
        <taxon>Hexasterophora</taxon>
        <taxon>Lyssacinosida</taxon>
        <taxon>Leucopsacidae</taxon>
        <taxon>Oopsacas</taxon>
    </lineage>
</organism>
<reference evidence="3 4" key="1">
    <citation type="journal article" date="2023" name="BMC Biol.">
        <title>The compact genome of the sponge Oopsacas minuta (Hexactinellida) is lacking key metazoan core genes.</title>
        <authorList>
            <person name="Santini S."/>
            <person name="Schenkelaars Q."/>
            <person name="Jourda C."/>
            <person name="Duchesne M."/>
            <person name="Belahbib H."/>
            <person name="Rocher C."/>
            <person name="Selva M."/>
            <person name="Riesgo A."/>
            <person name="Vervoort M."/>
            <person name="Leys S.P."/>
            <person name="Kodjabachian L."/>
            <person name="Le Bivic A."/>
            <person name="Borchiellini C."/>
            <person name="Claverie J.M."/>
            <person name="Renard E."/>
        </authorList>
    </citation>
    <scope>NUCLEOTIDE SEQUENCE [LARGE SCALE GENOMIC DNA]</scope>
    <source>
        <strain evidence="3">SPO-2</strain>
    </source>
</reference>
<accession>A0AAV7JWK6</accession>
<evidence type="ECO:0000256" key="1">
    <source>
        <dbReference type="PROSITE-ProRule" id="PRU00339"/>
    </source>
</evidence>